<dbReference type="AlphaFoldDB" id="A0A3N2PWV3"/>
<comment type="subcellular location">
    <subcellularLocation>
        <location evidence="1">Membrane</location>
        <topology evidence="1">Multi-pass membrane protein</topology>
    </subcellularLocation>
</comment>
<feature type="transmembrane region" description="Helical" evidence="6">
    <location>
        <begin position="432"/>
        <end position="453"/>
    </location>
</feature>
<dbReference type="Pfam" id="PF00083">
    <property type="entry name" value="Sugar_tr"/>
    <property type="match status" value="1"/>
</dbReference>
<keyword evidence="3 6" id="KW-0812">Transmembrane</keyword>
<dbReference type="InterPro" id="IPR020846">
    <property type="entry name" value="MFS_dom"/>
</dbReference>
<dbReference type="GO" id="GO:0005351">
    <property type="term" value="F:carbohydrate:proton symporter activity"/>
    <property type="evidence" value="ECO:0007669"/>
    <property type="project" value="TreeGrafter"/>
</dbReference>
<accession>A0A3N2PWV3</accession>
<evidence type="ECO:0000313" key="8">
    <source>
        <dbReference type="EMBL" id="ROT39001.1"/>
    </source>
</evidence>
<feature type="transmembrane region" description="Helical" evidence="6">
    <location>
        <begin position="392"/>
        <end position="411"/>
    </location>
</feature>
<evidence type="ECO:0000313" key="9">
    <source>
        <dbReference type="Proteomes" id="UP000272025"/>
    </source>
</evidence>
<feature type="transmembrane region" description="Helical" evidence="6">
    <location>
        <begin position="336"/>
        <end position="358"/>
    </location>
</feature>
<dbReference type="Gene3D" id="1.20.1250.20">
    <property type="entry name" value="MFS general substrate transporter like domains"/>
    <property type="match status" value="1"/>
</dbReference>
<evidence type="ECO:0000256" key="1">
    <source>
        <dbReference type="ARBA" id="ARBA00004141"/>
    </source>
</evidence>
<evidence type="ECO:0000259" key="7">
    <source>
        <dbReference type="PROSITE" id="PS50850"/>
    </source>
</evidence>
<feature type="transmembrane region" description="Helical" evidence="6">
    <location>
        <begin position="301"/>
        <end position="324"/>
    </location>
</feature>
<feature type="transmembrane region" description="Helical" evidence="6">
    <location>
        <begin position="153"/>
        <end position="174"/>
    </location>
</feature>
<organism evidence="8 9">
    <name type="scientific">Sodiomyces alkalinus (strain CBS 110278 / VKM F-3762 / F11)</name>
    <name type="common">Alkaliphilic filamentous fungus</name>
    <dbReference type="NCBI Taxonomy" id="1314773"/>
    <lineage>
        <taxon>Eukaryota</taxon>
        <taxon>Fungi</taxon>
        <taxon>Dikarya</taxon>
        <taxon>Ascomycota</taxon>
        <taxon>Pezizomycotina</taxon>
        <taxon>Sordariomycetes</taxon>
        <taxon>Hypocreomycetidae</taxon>
        <taxon>Glomerellales</taxon>
        <taxon>Plectosphaerellaceae</taxon>
        <taxon>Sodiomyces</taxon>
    </lineage>
</organism>
<feature type="transmembrane region" description="Helical" evidence="6">
    <location>
        <begin position="365"/>
        <end position="386"/>
    </location>
</feature>
<dbReference type="InterPro" id="IPR005828">
    <property type="entry name" value="MFS_sugar_transport-like"/>
</dbReference>
<evidence type="ECO:0000256" key="2">
    <source>
        <dbReference type="ARBA" id="ARBA00010992"/>
    </source>
</evidence>
<dbReference type="Proteomes" id="UP000272025">
    <property type="component" value="Unassembled WGS sequence"/>
</dbReference>
<comment type="similarity">
    <text evidence="2">Belongs to the major facilitator superfamily. Sugar transporter (TC 2.A.1.1) family.</text>
</comment>
<dbReference type="InterPro" id="IPR050360">
    <property type="entry name" value="MFS_Sugar_Transporters"/>
</dbReference>
<evidence type="ECO:0000256" key="6">
    <source>
        <dbReference type="SAM" id="Phobius"/>
    </source>
</evidence>
<dbReference type="PROSITE" id="PS50850">
    <property type="entry name" value="MFS"/>
    <property type="match status" value="1"/>
</dbReference>
<feature type="transmembrane region" description="Helical" evidence="6">
    <location>
        <begin position="120"/>
        <end position="141"/>
    </location>
</feature>
<dbReference type="FunFam" id="1.20.1250.20:FF:000078">
    <property type="entry name" value="MFS maltose transporter, putative"/>
    <property type="match status" value="1"/>
</dbReference>
<evidence type="ECO:0000256" key="5">
    <source>
        <dbReference type="ARBA" id="ARBA00023136"/>
    </source>
</evidence>
<feature type="transmembrane region" description="Helical" evidence="6">
    <location>
        <begin position="215"/>
        <end position="236"/>
    </location>
</feature>
<dbReference type="OrthoDB" id="6612291at2759"/>
<feature type="transmembrane region" description="Helical" evidence="6">
    <location>
        <begin position="186"/>
        <end position="209"/>
    </location>
</feature>
<dbReference type="PANTHER" id="PTHR48022:SF41">
    <property type="entry name" value="MAJOR FACILITATOR SUPERFAMILY (MFS) PROFILE DOMAIN-CONTAINING PROTEIN"/>
    <property type="match status" value="1"/>
</dbReference>
<sequence>MHEKERGSSDDVSRVATLQASVHANEDAHLTLWESFKKYRRAVMHCIFMTSAILLYGYDYVIIGTVTAMPSFQHDFGELLGGEWIFPSLWFGLWAFISPGLQMVGALLGGKFQDRFGRRASLAMGSLLCAVGVAVCFVSNLPNDIDGRRGMFLAGKGIQGGAIGTVMVTAMTYMSEILPPNLRGPVLAFFPIFTLLGQLIGALVIFASMDRPDGYVLAFASQWPFSALALVAAIIIPESPTYLVRRNHEEQALKAQRRLGCIGGDPEQTLERIRADIAHERRLANATYQDSFRKPNRRRTFIIMFANTLPQLFGLTLLSKGSYFLQVVGLSPDMSVLILIIGVVCGLIANILSILALASFGRRPLILTTLSIAAVLWASTGIAGIFRGTVAAWYTAASLVAISVVCGLGAWPASQVVAAETSALHLRGKAQGIGWFTSGAGYAVFGLVLPYMFNPDQGNLRGKTGFVFAGLCVLAAAVSFLYVPEMKGRTAAEIDRMFEQKLSAREFAKWKNPNVPENGE</sequence>
<reference evidence="8 9" key="1">
    <citation type="journal article" date="2018" name="Mol. Ecol.">
        <title>The obligate alkalophilic soda-lake fungus Sodiomyces alkalinus has shifted to a protein diet.</title>
        <authorList>
            <person name="Grum-Grzhimaylo A.A."/>
            <person name="Falkoski D.L."/>
            <person name="van den Heuvel J."/>
            <person name="Valero-Jimenez C.A."/>
            <person name="Min B."/>
            <person name="Choi I.G."/>
            <person name="Lipzen A."/>
            <person name="Daum C.G."/>
            <person name="Aanen D.K."/>
            <person name="Tsang A."/>
            <person name="Henrissat B."/>
            <person name="Bilanenko E.N."/>
            <person name="de Vries R.P."/>
            <person name="van Kan J.A.L."/>
            <person name="Grigoriev I.V."/>
            <person name="Debets A.J.M."/>
        </authorList>
    </citation>
    <scope>NUCLEOTIDE SEQUENCE [LARGE SCALE GENOMIC DNA]</scope>
    <source>
        <strain evidence="8 9">F11</strain>
    </source>
</reference>
<dbReference type="PANTHER" id="PTHR48022">
    <property type="entry name" value="PLASTIDIC GLUCOSE TRANSPORTER 4"/>
    <property type="match status" value="1"/>
</dbReference>
<evidence type="ECO:0000256" key="3">
    <source>
        <dbReference type="ARBA" id="ARBA00022692"/>
    </source>
</evidence>
<keyword evidence="5 6" id="KW-0472">Membrane</keyword>
<keyword evidence="9" id="KW-1185">Reference proteome</keyword>
<dbReference type="InterPro" id="IPR036259">
    <property type="entry name" value="MFS_trans_sf"/>
</dbReference>
<feature type="transmembrane region" description="Helical" evidence="6">
    <location>
        <begin position="465"/>
        <end position="483"/>
    </location>
</feature>
<dbReference type="GeneID" id="39581945"/>
<dbReference type="RefSeq" id="XP_028466807.1">
    <property type="nucleotide sequence ID" value="XM_028613467.1"/>
</dbReference>
<gene>
    <name evidence="8" type="ORF">SODALDRAFT_350265</name>
</gene>
<feature type="domain" description="Major facilitator superfamily (MFS) profile" evidence="7">
    <location>
        <begin position="45"/>
        <end position="487"/>
    </location>
</feature>
<feature type="transmembrane region" description="Helical" evidence="6">
    <location>
        <begin position="46"/>
        <end position="69"/>
    </location>
</feature>
<evidence type="ECO:0000256" key="4">
    <source>
        <dbReference type="ARBA" id="ARBA00022989"/>
    </source>
</evidence>
<keyword evidence="4 6" id="KW-1133">Transmembrane helix</keyword>
<dbReference type="SUPFAM" id="SSF103473">
    <property type="entry name" value="MFS general substrate transporter"/>
    <property type="match status" value="1"/>
</dbReference>
<protein>
    <submittedName>
        <fullName evidence="8">MFS general substrate transporter</fullName>
    </submittedName>
</protein>
<proteinExistence type="inferred from homology"/>
<dbReference type="EMBL" id="ML119054">
    <property type="protein sequence ID" value="ROT39001.1"/>
    <property type="molecule type" value="Genomic_DNA"/>
</dbReference>
<name>A0A3N2PWV3_SODAK</name>
<dbReference type="GO" id="GO:0016020">
    <property type="term" value="C:membrane"/>
    <property type="evidence" value="ECO:0007669"/>
    <property type="project" value="UniProtKB-SubCell"/>
</dbReference>
<feature type="transmembrane region" description="Helical" evidence="6">
    <location>
        <begin position="89"/>
        <end position="108"/>
    </location>
</feature>